<organism evidence="5 7">
    <name type="scientific">Bacteroides intestinalis</name>
    <dbReference type="NCBI Taxonomy" id="329854"/>
    <lineage>
        <taxon>Bacteria</taxon>
        <taxon>Pseudomonadati</taxon>
        <taxon>Bacteroidota</taxon>
        <taxon>Bacteroidia</taxon>
        <taxon>Bacteroidales</taxon>
        <taxon>Bacteroidaceae</taxon>
        <taxon>Bacteroides</taxon>
    </lineage>
</organism>
<dbReference type="PANTHER" id="PTHR43017:SF1">
    <property type="entry name" value="ACETYLTRANSFERASE YJL218W-RELATED"/>
    <property type="match status" value="1"/>
</dbReference>
<dbReference type="Pfam" id="PF00132">
    <property type="entry name" value="Hexapep"/>
    <property type="match status" value="1"/>
</dbReference>
<dbReference type="InterPro" id="IPR001451">
    <property type="entry name" value="Hexapep"/>
</dbReference>
<dbReference type="Gene3D" id="2.160.10.10">
    <property type="entry name" value="Hexapeptide repeat proteins"/>
    <property type="match status" value="1"/>
</dbReference>
<dbReference type="PROSITE" id="PS00101">
    <property type="entry name" value="HEXAPEP_TRANSFERASES"/>
    <property type="match status" value="1"/>
</dbReference>
<evidence type="ECO:0000313" key="5">
    <source>
        <dbReference type="EMBL" id="RHE88532.1"/>
    </source>
</evidence>
<keyword evidence="1 4" id="KW-0808">Transferase</keyword>
<feature type="non-terminal residue" evidence="5">
    <location>
        <position position="1"/>
    </location>
</feature>
<keyword evidence="2" id="KW-0677">Repeat</keyword>
<dbReference type="EMBL" id="QSKV01000010">
    <property type="protein sequence ID" value="RHE90306.1"/>
    <property type="molecule type" value="Genomic_DNA"/>
</dbReference>
<reference evidence="5 7" key="1">
    <citation type="submission" date="2018-08" db="EMBL/GenBank/DDBJ databases">
        <title>A genome reference for cultivated species of the human gut microbiota.</title>
        <authorList>
            <person name="Zou Y."/>
            <person name="Xue W."/>
            <person name="Luo G."/>
        </authorList>
    </citation>
    <scope>NUCLEOTIDE SEQUENCE [LARGE SCALE GENOMIC DNA]</scope>
    <source>
        <strain evidence="5 7">AM27-17</strain>
    </source>
</reference>
<protein>
    <recommendedName>
        <fullName evidence="4">Acetyltransferase</fullName>
        <ecNumber evidence="4">2.3.1.-</ecNumber>
    </recommendedName>
</protein>
<evidence type="ECO:0000256" key="1">
    <source>
        <dbReference type="ARBA" id="ARBA00022679"/>
    </source>
</evidence>
<evidence type="ECO:0000256" key="3">
    <source>
        <dbReference type="ARBA" id="ARBA00023315"/>
    </source>
</evidence>
<sequence length="52" mass="5303">GEGSWIGAGTTIIPGVKVGKWSVIGAGSVVTKDIPDNVLAVGNRCKIIKNLL</sequence>
<evidence type="ECO:0000313" key="7">
    <source>
        <dbReference type="Proteomes" id="UP000285650"/>
    </source>
</evidence>
<comment type="similarity">
    <text evidence="4">Belongs to the transferase hexapeptide repeat family.</text>
</comment>
<dbReference type="AlphaFoldDB" id="A0A414L1L0"/>
<evidence type="ECO:0000256" key="2">
    <source>
        <dbReference type="ARBA" id="ARBA00022737"/>
    </source>
</evidence>
<dbReference type="PANTHER" id="PTHR43017">
    <property type="entry name" value="GALACTOSIDE O-ACETYLTRANSFERASE"/>
    <property type="match status" value="1"/>
</dbReference>
<gene>
    <name evidence="6" type="ORF">DW712_14825</name>
    <name evidence="5" type="ORF">DW712_20630</name>
</gene>
<accession>A0A414L1L0</accession>
<dbReference type="InterPro" id="IPR018357">
    <property type="entry name" value="Hexapep_transf_CS"/>
</dbReference>
<dbReference type="SUPFAM" id="SSF51161">
    <property type="entry name" value="Trimeric LpxA-like enzymes"/>
    <property type="match status" value="1"/>
</dbReference>
<dbReference type="Proteomes" id="UP000285650">
    <property type="component" value="Unassembled WGS sequence"/>
</dbReference>
<dbReference type="GO" id="GO:0008870">
    <property type="term" value="F:galactoside O-acetyltransferase activity"/>
    <property type="evidence" value="ECO:0007669"/>
    <property type="project" value="TreeGrafter"/>
</dbReference>
<dbReference type="EC" id="2.3.1.-" evidence="4"/>
<keyword evidence="3 4" id="KW-0012">Acyltransferase</keyword>
<dbReference type="EMBL" id="QSKV01000018">
    <property type="protein sequence ID" value="RHE88532.1"/>
    <property type="molecule type" value="Genomic_DNA"/>
</dbReference>
<dbReference type="RefSeq" id="WP_310592606.1">
    <property type="nucleotide sequence ID" value="NZ_QSKV01000010.1"/>
</dbReference>
<evidence type="ECO:0000313" key="6">
    <source>
        <dbReference type="EMBL" id="RHE90306.1"/>
    </source>
</evidence>
<dbReference type="InterPro" id="IPR011004">
    <property type="entry name" value="Trimer_LpxA-like_sf"/>
</dbReference>
<proteinExistence type="inferred from homology"/>
<name>A0A414L1L0_9BACE</name>
<dbReference type="InterPro" id="IPR039369">
    <property type="entry name" value="LacA-like"/>
</dbReference>
<comment type="caution">
    <text evidence="5">The sequence shown here is derived from an EMBL/GenBank/DDBJ whole genome shotgun (WGS) entry which is preliminary data.</text>
</comment>
<evidence type="ECO:0000256" key="4">
    <source>
        <dbReference type="RuleBase" id="RU367021"/>
    </source>
</evidence>